<dbReference type="OrthoDB" id="120967at2759"/>
<feature type="region of interest" description="Disordered" evidence="3">
    <location>
        <begin position="367"/>
        <end position="441"/>
    </location>
</feature>
<protein>
    <submittedName>
        <fullName evidence="7">Uncharacterized protein</fullName>
    </submittedName>
</protein>
<dbReference type="GO" id="GO:0035091">
    <property type="term" value="F:phosphatidylinositol binding"/>
    <property type="evidence" value="ECO:0007669"/>
    <property type="project" value="InterPro"/>
</dbReference>
<dbReference type="PANTHER" id="PTHR22999:SF23">
    <property type="entry name" value="SORTING NEXIN-16"/>
    <property type="match status" value="1"/>
</dbReference>
<dbReference type="GO" id="GO:0016020">
    <property type="term" value="C:membrane"/>
    <property type="evidence" value="ECO:0007669"/>
    <property type="project" value="UniProtKB-ARBA"/>
</dbReference>
<dbReference type="SMART" id="SM00312">
    <property type="entry name" value="PX"/>
    <property type="match status" value="1"/>
</dbReference>
<reference evidence="7" key="1">
    <citation type="submission" date="2022-04" db="EMBL/GenBank/DDBJ databases">
        <title>Carnegiea gigantea Genome sequencing and assembly v2.</title>
        <authorList>
            <person name="Copetti D."/>
            <person name="Sanderson M.J."/>
            <person name="Burquez A."/>
            <person name="Wojciechowski M.F."/>
        </authorList>
    </citation>
    <scope>NUCLEOTIDE SEQUENCE</scope>
    <source>
        <strain evidence="7">SGP5-SGP5p</strain>
        <tissue evidence="7">Aerial part</tissue>
    </source>
</reference>
<dbReference type="InterPro" id="IPR036871">
    <property type="entry name" value="PX_dom_sf"/>
</dbReference>
<dbReference type="InterPro" id="IPR003114">
    <property type="entry name" value="Phox_assoc"/>
</dbReference>
<dbReference type="PROSITE" id="PS51207">
    <property type="entry name" value="PXA"/>
    <property type="match status" value="1"/>
</dbReference>
<keyword evidence="8" id="KW-1185">Reference proteome</keyword>
<dbReference type="InterPro" id="IPR001683">
    <property type="entry name" value="PX_dom"/>
</dbReference>
<evidence type="ECO:0000259" key="5">
    <source>
        <dbReference type="PROSITE" id="PS50195"/>
    </source>
</evidence>
<evidence type="ECO:0000256" key="4">
    <source>
        <dbReference type="SAM" id="Phobius"/>
    </source>
</evidence>
<dbReference type="InterPro" id="IPR051837">
    <property type="entry name" value="SortingNexin/PXDomain-PKLike"/>
</dbReference>
<dbReference type="Pfam" id="PF08628">
    <property type="entry name" value="Nexin_C"/>
    <property type="match status" value="1"/>
</dbReference>
<feature type="compositionally biased region" description="Basic and acidic residues" evidence="3">
    <location>
        <begin position="399"/>
        <end position="413"/>
    </location>
</feature>
<dbReference type="GO" id="GO:0005768">
    <property type="term" value="C:endosome"/>
    <property type="evidence" value="ECO:0007669"/>
    <property type="project" value="UniProtKB-ARBA"/>
</dbReference>
<name>A0A9Q1KEM7_9CARY</name>
<keyword evidence="2" id="KW-0963">Cytoplasm</keyword>
<feature type="transmembrane region" description="Helical" evidence="4">
    <location>
        <begin position="16"/>
        <end position="33"/>
    </location>
</feature>
<dbReference type="SUPFAM" id="SSF64268">
    <property type="entry name" value="PX domain"/>
    <property type="match status" value="1"/>
</dbReference>
<dbReference type="PANTHER" id="PTHR22999">
    <property type="entry name" value="PX SERINE/THREONINE KINASE PXK"/>
    <property type="match status" value="1"/>
</dbReference>
<evidence type="ECO:0000256" key="2">
    <source>
        <dbReference type="ARBA" id="ARBA00022490"/>
    </source>
</evidence>
<sequence>MRRMETIQDLIEEAKIRFLWWAICIFSITYFLSHTSKSMWMNVPIAVLIALLLRILANEIEFHWKAPSTGKQTSYLEQKKLPMADSCLSSTPPPPKWKRKFDSPVVEDAVEDFVDKIIQDFITDLDLVDLIGDHLELYRRTQASIGVDVMVTLSSEERDEQLKQRLMASNDLHPALVSAESEHKVLQRLTAGLLGLVLRPSEAQCPLVRCIARELITCLIVQPIMNLVTPAYINELMEYVLLHIKDFLTGLDGNDWSSKAEYDHPIAKSVESGKFTFPKHKSSHNQKTHMTLATEDDHKEIGLEASEEPSFNAFYGDSMQPKVADWARKLDAATQRRTEVLAPENLERMWAIGRHYKEKINKVAKENGSLEPDGKMIGEVSPAGPIAQGKDSNNNKTKVFHDAEKGSSARDMDSVTPDGNKSKLRRSSSTSDLKVEPEEKRLNTGASKGLLISQDFYSSYCSMCSGQHTHDVSGSGIHSDGSRLSKLRCRVLGAYYDNSGSKSFAVYAIAVSDAQNNIWFVKRRYRNFERLHRHLKEIPNYNLQLPPKRIFSSSTEDAFVHRRCIKLDRYLQDLLSIPNVAEQHEVWDFLSTSSKNYSFGKSSSAMQTLAVNVDDAVDDIVRQFKGVPDGLLCKASSSCSGHDEDVMSVPATQPSLNDYDLKTHNASESSLETAINFSDNEEGDKDESHDHDMVASGVDENGWHSDNELNSKSFPRRVVKQTKDTAKSCSGKTQVLQTKSNVDGAASLPILSHSIGDYVEVPPEWTPPNVTVPVLNLVDKVFQLNKRGWISSIFWLPGGGVLSWELRISVVCVQRHYRRQVFWISRQILQLVMEDAVDDWLLGQINWLRKEEVIAQGIRWVKDILWPDGKFFLKLEITGGGLDEMVSKCFQATPRAAKTTSSHAGLFEMHLEAARRASYIRNVLFHGAPAPLVGFVGQNQYKRCARDIYFFLQSSICLKQVAYAVLELLLVSVFPELKDVVAGIHPKTQAKTA</sequence>
<dbReference type="PROSITE" id="PS50195">
    <property type="entry name" value="PX"/>
    <property type="match status" value="1"/>
</dbReference>
<evidence type="ECO:0000256" key="1">
    <source>
        <dbReference type="ARBA" id="ARBA00004496"/>
    </source>
</evidence>
<comment type="caution">
    <text evidence="7">The sequence shown here is derived from an EMBL/GenBank/DDBJ whole genome shotgun (WGS) entry which is preliminary data.</text>
</comment>
<accession>A0A9Q1KEM7</accession>
<dbReference type="EMBL" id="JAKOGI010000149">
    <property type="protein sequence ID" value="KAJ8441938.1"/>
    <property type="molecule type" value="Genomic_DNA"/>
</dbReference>
<comment type="subcellular location">
    <subcellularLocation>
        <location evidence="1">Cytoplasm</location>
    </subcellularLocation>
</comment>
<evidence type="ECO:0000256" key="3">
    <source>
        <dbReference type="SAM" id="MobiDB-lite"/>
    </source>
</evidence>
<dbReference type="Gene3D" id="3.30.1520.10">
    <property type="entry name" value="Phox-like domain"/>
    <property type="match status" value="1"/>
</dbReference>
<proteinExistence type="predicted"/>
<gene>
    <name evidence="7" type="ORF">Cgig2_020083</name>
</gene>
<dbReference type="Pfam" id="PF00787">
    <property type="entry name" value="PX"/>
    <property type="match status" value="1"/>
</dbReference>
<dbReference type="Pfam" id="PF02194">
    <property type="entry name" value="PXA"/>
    <property type="match status" value="1"/>
</dbReference>
<organism evidence="7 8">
    <name type="scientific">Carnegiea gigantea</name>
    <dbReference type="NCBI Taxonomy" id="171969"/>
    <lineage>
        <taxon>Eukaryota</taxon>
        <taxon>Viridiplantae</taxon>
        <taxon>Streptophyta</taxon>
        <taxon>Embryophyta</taxon>
        <taxon>Tracheophyta</taxon>
        <taxon>Spermatophyta</taxon>
        <taxon>Magnoliopsida</taxon>
        <taxon>eudicotyledons</taxon>
        <taxon>Gunneridae</taxon>
        <taxon>Pentapetalae</taxon>
        <taxon>Caryophyllales</taxon>
        <taxon>Cactineae</taxon>
        <taxon>Cactaceae</taxon>
        <taxon>Cactoideae</taxon>
        <taxon>Echinocereeae</taxon>
        <taxon>Carnegiea</taxon>
    </lineage>
</organism>
<feature type="domain" description="PXA" evidence="6">
    <location>
        <begin position="103"/>
        <end position="244"/>
    </location>
</feature>
<feature type="domain" description="PX" evidence="5">
    <location>
        <begin position="485"/>
        <end position="597"/>
    </location>
</feature>
<dbReference type="AlphaFoldDB" id="A0A9Q1KEM7"/>
<dbReference type="CDD" id="cd06872">
    <property type="entry name" value="PX_SNX19_like_plant"/>
    <property type="match status" value="1"/>
</dbReference>
<keyword evidence="4" id="KW-0472">Membrane</keyword>
<dbReference type="Proteomes" id="UP001153076">
    <property type="component" value="Unassembled WGS sequence"/>
</dbReference>
<evidence type="ECO:0000313" key="8">
    <source>
        <dbReference type="Proteomes" id="UP001153076"/>
    </source>
</evidence>
<evidence type="ECO:0000259" key="6">
    <source>
        <dbReference type="PROSITE" id="PS51207"/>
    </source>
</evidence>
<keyword evidence="4" id="KW-0812">Transmembrane</keyword>
<keyword evidence="4" id="KW-1133">Transmembrane helix</keyword>
<dbReference type="InterPro" id="IPR013937">
    <property type="entry name" value="Sorting_nexin_C"/>
</dbReference>
<evidence type="ECO:0000313" key="7">
    <source>
        <dbReference type="EMBL" id="KAJ8441938.1"/>
    </source>
</evidence>